<comment type="caution">
    <text evidence="12">The sequence shown here is derived from an EMBL/GenBank/DDBJ whole genome shotgun (WGS) entry which is preliminary data.</text>
</comment>
<dbReference type="InterPro" id="IPR013088">
    <property type="entry name" value="Znf_NHR/GATA"/>
</dbReference>
<dbReference type="GO" id="GO:0003700">
    <property type="term" value="F:DNA-binding transcription factor activity"/>
    <property type="evidence" value="ECO:0007669"/>
    <property type="project" value="InterPro"/>
</dbReference>
<keyword evidence="3" id="KW-0863">Zinc-finger</keyword>
<dbReference type="PRINTS" id="PR00047">
    <property type="entry name" value="STROIDFINGER"/>
</dbReference>
<dbReference type="GO" id="GO:0008270">
    <property type="term" value="F:zinc ion binding"/>
    <property type="evidence" value="ECO:0007669"/>
    <property type="project" value="UniProtKB-KW"/>
</dbReference>
<keyword evidence="2" id="KW-0479">Metal-binding</keyword>
<organism evidence="12 13">
    <name type="scientific">Plakobranchus ocellatus</name>
    <dbReference type="NCBI Taxonomy" id="259542"/>
    <lineage>
        <taxon>Eukaryota</taxon>
        <taxon>Metazoa</taxon>
        <taxon>Spiralia</taxon>
        <taxon>Lophotrochozoa</taxon>
        <taxon>Mollusca</taxon>
        <taxon>Gastropoda</taxon>
        <taxon>Heterobranchia</taxon>
        <taxon>Euthyneura</taxon>
        <taxon>Panpulmonata</taxon>
        <taxon>Sacoglossa</taxon>
        <taxon>Placobranchoidea</taxon>
        <taxon>Plakobranchidae</taxon>
        <taxon>Plakobranchus</taxon>
    </lineage>
</organism>
<proteinExistence type="predicted"/>
<protein>
    <submittedName>
        <fullName evidence="12">Photoreceptor-specific nuclear receptor</fullName>
    </submittedName>
</protein>
<dbReference type="GO" id="GO:0005634">
    <property type="term" value="C:nucleus"/>
    <property type="evidence" value="ECO:0007669"/>
    <property type="project" value="UniProtKB-SubCell"/>
</dbReference>
<evidence type="ECO:0000256" key="4">
    <source>
        <dbReference type="ARBA" id="ARBA00022833"/>
    </source>
</evidence>
<feature type="region of interest" description="Disordered" evidence="10">
    <location>
        <begin position="82"/>
        <end position="117"/>
    </location>
</feature>
<dbReference type="InterPro" id="IPR050274">
    <property type="entry name" value="Nuclear_hormone_rcpt_NR2"/>
</dbReference>
<evidence type="ECO:0000256" key="5">
    <source>
        <dbReference type="ARBA" id="ARBA00023015"/>
    </source>
</evidence>
<evidence type="ECO:0000256" key="2">
    <source>
        <dbReference type="ARBA" id="ARBA00022723"/>
    </source>
</evidence>
<dbReference type="InterPro" id="IPR001628">
    <property type="entry name" value="Znf_hrmn_rcpt"/>
</dbReference>
<dbReference type="AlphaFoldDB" id="A0AAV3YQZ2"/>
<keyword evidence="9" id="KW-0539">Nucleus</keyword>
<dbReference type="GO" id="GO:0043565">
    <property type="term" value="F:sequence-specific DNA binding"/>
    <property type="evidence" value="ECO:0007669"/>
    <property type="project" value="InterPro"/>
</dbReference>
<feature type="domain" description="Nuclear receptor" evidence="11">
    <location>
        <begin position="8"/>
        <end position="83"/>
    </location>
</feature>
<dbReference type="SMART" id="SM00399">
    <property type="entry name" value="ZnF_C4"/>
    <property type="match status" value="1"/>
</dbReference>
<evidence type="ECO:0000256" key="10">
    <source>
        <dbReference type="SAM" id="MobiDB-lite"/>
    </source>
</evidence>
<evidence type="ECO:0000256" key="1">
    <source>
        <dbReference type="ARBA" id="ARBA00004123"/>
    </source>
</evidence>
<feature type="compositionally biased region" description="Basic residues" evidence="10">
    <location>
        <begin position="88"/>
        <end position="98"/>
    </location>
</feature>
<evidence type="ECO:0000313" key="13">
    <source>
        <dbReference type="Proteomes" id="UP000735302"/>
    </source>
</evidence>
<dbReference type="Gene3D" id="3.30.50.10">
    <property type="entry name" value="Erythroid Transcription Factor GATA-1, subunit A"/>
    <property type="match status" value="1"/>
</dbReference>
<dbReference type="CDD" id="cd06957">
    <property type="entry name" value="NR_DBD_PNR_like_2"/>
    <property type="match status" value="1"/>
</dbReference>
<evidence type="ECO:0000256" key="9">
    <source>
        <dbReference type="ARBA" id="ARBA00023242"/>
    </source>
</evidence>
<evidence type="ECO:0000256" key="6">
    <source>
        <dbReference type="ARBA" id="ARBA00023125"/>
    </source>
</evidence>
<evidence type="ECO:0000259" key="11">
    <source>
        <dbReference type="PROSITE" id="PS51030"/>
    </source>
</evidence>
<dbReference type="Pfam" id="PF00105">
    <property type="entry name" value="zf-C4"/>
    <property type="match status" value="1"/>
</dbReference>
<keyword evidence="5" id="KW-0805">Transcription regulation</keyword>
<evidence type="ECO:0000256" key="3">
    <source>
        <dbReference type="ARBA" id="ARBA00022771"/>
    </source>
</evidence>
<keyword evidence="8" id="KW-0675">Receptor</keyword>
<dbReference type="FunFam" id="3.30.50.10:FF:000006">
    <property type="entry name" value="Nuclear receptor subfamily 5 group A member"/>
    <property type="match status" value="1"/>
</dbReference>
<keyword evidence="4" id="KW-0862">Zinc</keyword>
<dbReference type="PROSITE" id="PS51030">
    <property type="entry name" value="NUCLEAR_REC_DBD_2"/>
    <property type="match status" value="1"/>
</dbReference>
<name>A0AAV3YQZ2_9GAST</name>
<keyword evidence="13" id="KW-1185">Reference proteome</keyword>
<dbReference type="Proteomes" id="UP000735302">
    <property type="component" value="Unassembled WGS sequence"/>
</dbReference>
<evidence type="ECO:0000313" key="12">
    <source>
        <dbReference type="EMBL" id="GFN89555.1"/>
    </source>
</evidence>
<evidence type="ECO:0000256" key="8">
    <source>
        <dbReference type="ARBA" id="ARBA00023170"/>
    </source>
</evidence>
<sequence length="261" mass="29121">MGRTLPVPVACEVCGDKSYGKHYGVYCCDGCSCFFKRSIRKNIKYSCIGKGGCLIDKARRNWCPHCRLQKCFLVNMNRNAVQEERGPRKNKGRKKTSNVRRTPLPQADSAPSAPTYISQSAPPAVPLLPFPPLDTTRPYLNHPMVTPMAWGNYLSAFRPVAPRPVFPWQQAVAGRSKPQSPLTADYGSIYLDCRLRSKSPLALDLLGLVFLTELASCATQILLTFTWSAGFKIQGRDKQFALLNLEWSLLMTNLSALSSRF</sequence>
<accession>A0AAV3YQZ2</accession>
<dbReference type="PROSITE" id="PS00031">
    <property type="entry name" value="NUCLEAR_REC_DBD_1"/>
    <property type="match status" value="1"/>
</dbReference>
<reference evidence="12 13" key="1">
    <citation type="journal article" date="2021" name="Elife">
        <title>Chloroplast acquisition without the gene transfer in kleptoplastic sea slugs, Plakobranchus ocellatus.</title>
        <authorList>
            <person name="Maeda T."/>
            <person name="Takahashi S."/>
            <person name="Yoshida T."/>
            <person name="Shimamura S."/>
            <person name="Takaki Y."/>
            <person name="Nagai Y."/>
            <person name="Toyoda A."/>
            <person name="Suzuki Y."/>
            <person name="Arimoto A."/>
            <person name="Ishii H."/>
            <person name="Satoh N."/>
            <person name="Nishiyama T."/>
            <person name="Hasebe M."/>
            <person name="Maruyama T."/>
            <person name="Minagawa J."/>
            <person name="Obokata J."/>
            <person name="Shigenobu S."/>
        </authorList>
    </citation>
    <scope>NUCLEOTIDE SEQUENCE [LARGE SCALE GENOMIC DNA]</scope>
</reference>
<comment type="subcellular location">
    <subcellularLocation>
        <location evidence="1">Nucleus</location>
    </subcellularLocation>
</comment>
<evidence type="ECO:0000256" key="7">
    <source>
        <dbReference type="ARBA" id="ARBA00023163"/>
    </source>
</evidence>
<dbReference type="SUPFAM" id="SSF57716">
    <property type="entry name" value="Glucocorticoid receptor-like (DNA-binding domain)"/>
    <property type="match status" value="1"/>
</dbReference>
<dbReference type="EMBL" id="BLXT01001943">
    <property type="protein sequence ID" value="GFN89555.1"/>
    <property type="molecule type" value="Genomic_DNA"/>
</dbReference>
<keyword evidence="6" id="KW-0238">DNA-binding</keyword>
<keyword evidence="7" id="KW-0804">Transcription</keyword>
<gene>
    <name evidence="12" type="ORF">PoB_001606100</name>
</gene>
<dbReference type="PANTHER" id="PTHR24083">
    <property type="entry name" value="NUCLEAR HORMONE RECEPTOR"/>
    <property type="match status" value="1"/>
</dbReference>